<organism evidence="1 2">
    <name type="scientific">Clostridium sulfidigenes</name>
    <dbReference type="NCBI Taxonomy" id="318464"/>
    <lineage>
        <taxon>Bacteria</taxon>
        <taxon>Bacillati</taxon>
        <taxon>Bacillota</taxon>
        <taxon>Clostridia</taxon>
        <taxon>Eubacteriales</taxon>
        <taxon>Clostridiaceae</taxon>
        <taxon>Clostridium</taxon>
    </lineage>
</organism>
<dbReference type="AlphaFoldDB" id="A0A084JBV3"/>
<sequence length="362" mass="41048">MTGISTHYFLGGNTGKGFYSHFNYIISQKDATRIICLKGGPGTGKSSLMKKIGKHYIDRGYDVEFHHCSSDSDSLDGVLIKELKVAMLDGTSPHMIDPITPGAVDDIVNMGICLKEENFENIKFNILAVNKEIGNSFRRAYRFFAAAKSIYDDWYTFNNEALNLYELNILKENLKNRILPNTFSSLGKKRHLFATGFTPKGVITYIHNIVKDMSSVYVLKGSPGTGKTRVLEYIADEATRRGLDVEILHTPLNPEKIEHLLIPELKVALVTSNEITKIEFHGEEYDMDSLLDANYIEKKQDDIDDVSSIFYILLQKGLDCIKIAKDLHDELEEFYVPNMDFNKADQIYEEVLNKIQGYEDSL</sequence>
<reference evidence="1 2" key="1">
    <citation type="submission" date="2014-07" db="EMBL/GenBank/DDBJ databases">
        <title>Draft genome of Clostridium sulfidigenes 113A isolated from sediments associated with methane hydrate from Krishna Godavari basin.</title>
        <authorList>
            <person name="Honkalas V.S."/>
            <person name="Dabir A.P."/>
            <person name="Arora P."/>
            <person name="Dhakephalkar P.K."/>
        </authorList>
    </citation>
    <scope>NUCLEOTIDE SEQUENCE [LARGE SCALE GENOMIC DNA]</scope>
    <source>
        <strain evidence="1 2">113A</strain>
    </source>
</reference>
<dbReference type="RefSeq" id="WP_035132560.1">
    <property type="nucleotide sequence ID" value="NZ_JPMD01000022.1"/>
</dbReference>
<gene>
    <name evidence="1" type="ORF">IO99_09310</name>
</gene>
<dbReference type="Proteomes" id="UP000028542">
    <property type="component" value="Unassembled WGS sequence"/>
</dbReference>
<dbReference type="Gene3D" id="3.40.50.300">
    <property type="entry name" value="P-loop containing nucleotide triphosphate hydrolases"/>
    <property type="match status" value="1"/>
</dbReference>
<dbReference type="SUPFAM" id="SSF52540">
    <property type="entry name" value="P-loop containing nucleoside triphosphate hydrolases"/>
    <property type="match status" value="2"/>
</dbReference>
<accession>A0A084JBV3</accession>
<protein>
    <submittedName>
        <fullName evidence="1">ATPase</fullName>
    </submittedName>
</protein>
<dbReference type="EMBL" id="JPMD01000022">
    <property type="protein sequence ID" value="KEZ86437.1"/>
    <property type="molecule type" value="Genomic_DNA"/>
</dbReference>
<dbReference type="InterPro" id="IPR027417">
    <property type="entry name" value="P-loop_NTPase"/>
</dbReference>
<keyword evidence="2" id="KW-1185">Reference proteome</keyword>
<proteinExistence type="predicted"/>
<comment type="caution">
    <text evidence="1">The sequence shown here is derived from an EMBL/GenBank/DDBJ whole genome shotgun (WGS) entry which is preliminary data.</text>
</comment>
<evidence type="ECO:0000313" key="1">
    <source>
        <dbReference type="EMBL" id="KEZ86437.1"/>
    </source>
</evidence>
<evidence type="ECO:0000313" key="2">
    <source>
        <dbReference type="Proteomes" id="UP000028542"/>
    </source>
</evidence>
<dbReference type="eggNOG" id="COG3911">
    <property type="taxonomic scope" value="Bacteria"/>
</dbReference>
<dbReference type="STRING" id="318464.IO99_09310"/>
<name>A0A084JBV3_9CLOT</name>